<dbReference type="SUPFAM" id="SSF51206">
    <property type="entry name" value="cAMP-binding domain-like"/>
    <property type="match status" value="1"/>
</dbReference>
<dbReference type="EMBL" id="OY731406">
    <property type="protein sequence ID" value="CAJ1973778.1"/>
    <property type="molecule type" value="Genomic_DNA"/>
</dbReference>
<dbReference type="InterPro" id="IPR014710">
    <property type="entry name" value="RmlC-like_jellyroll"/>
</dbReference>
<dbReference type="GO" id="GO:0034702">
    <property type="term" value="C:monoatomic ion channel complex"/>
    <property type="evidence" value="ECO:0007669"/>
    <property type="project" value="UniProtKB-KW"/>
</dbReference>
<evidence type="ECO:0000256" key="5">
    <source>
        <dbReference type="ARBA" id="ARBA00023303"/>
    </source>
</evidence>
<dbReference type="CDD" id="cd00038">
    <property type="entry name" value="CAP_ED"/>
    <property type="match status" value="1"/>
</dbReference>
<keyword evidence="1" id="KW-0633">Potassium transport</keyword>
<organism evidence="7 8">
    <name type="scientific">Sphenostylis stenocarpa</name>
    <dbReference type="NCBI Taxonomy" id="92480"/>
    <lineage>
        <taxon>Eukaryota</taxon>
        <taxon>Viridiplantae</taxon>
        <taxon>Streptophyta</taxon>
        <taxon>Embryophyta</taxon>
        <taxon>Tracheophyta</taxon>
        <taxon>Spermatophyta</taxon>
        <taxon>Magnoliopsida</taxon>
        <taxon>eudicotyledons</taxon>
        <taxon>Gunneridae</taxon>
        <taxon>Pentapetalae</taxon>
        <taxon>rosids</taxon>
        <taxon>fabids</taxon>
        <taxon>Fabales</taxon>
        <taxon>Fabaceae</taxon>
        <taxon>Papilionoideae</taxon>
        <taxon>50 kb inversion clade</taxon>
        <taxon>NPAAA clade</taxon>
        <taxon>indigoferoid/millettioid clade</taxon>
        <taxon>Phaseoleae</taxon>
        <taxon>Sphenostylis</taxon>
    </lineage>
</organism>
<proteinExistence type="predicted"/>
<evidence type="ECO:0000313" key="7">
    <source>
        <dbReference type="EMBL" id="CAJ1973778.1"/>
    </source>
</evidence>
<protein>
    <recommendedName>
        <fullName evidence="6">Cyclic nucleotide-binding domain-containing protein</fullName>
    </recommendedName>
</protein>
<evidence type="ECO:0000256" key="4">
    <source>
        <dbReference type="ARBA" id="ARBA00022958"/>
    </source>
</evidence>
<dbReference type="AlphaFoldDB" id="A0AA86VT88"/>
<feature type="domain" description="Cyclic nucleotide-binding" evidence="6">
    <location>
        <begin position="93"/>
        <end position="160"/>
    </location>
</feature>
<evidence type="ECO:0000256" key="3">
    <source>
        <dbReference type="ARBA" id="ARBA00022882"/>
    </source>
</evidence>
<dbReference type="PANTHER" id="PTHR45743">
    <property type="entry name" value="POTASSIUM CHANNEL AKT1"/>
    <property type="match status" value="1"/>
</dbReference>
<dbReference type="InterPro" id="IPR000595">
    <property type="entry name" value="cNMP-bd_dom"/>
</dbReference>
<evidence type="ECO:0000313" key="8">
    <source>
        <dbReference type="Proteomes" id="UP001189624"/>
    </source>
</evidence>
<dbReference type="InterPro" id="IPR045319">
    <property type="entry name" value="KAT/AKT"/>
</dbReference>
<dbReference type="Gramene" id="rna-AYBTSS11_LOCUS25844">
    <property type="protein sequence ID" value="CAJ1973778.1"/>
    <property type="gene ID" value="gene-AYBTSS11_LOCUS25844"/>
</dbReference>
<keyword evidence="8" id="KW-1185">Reference proteome</keyword>
<evidence type="ECO:0000256" key="2">
    <source>
        <dbReference type="ARBA" id="ARBA00022826"/>
    </source>
</evidence>
<evidence type="ECO:0000259" key="6">
    <source>
        <dbReference type="PROSITE" id="PS50042"/>
    </source>
</evidence>
<sequence>MVYYNTLQAIAASQRDAFNKILQYANKNRLPGGLKDQILAHMQLKFKTAELQQEVLQELPKTIRSSIAQHLFQNIVETAYLFKGVSDCLTELIKVFQFLFELQSGGMAGEIGMMFNIPQPFTVRSRELSQVIRINHHHFKQMVQPFSDDGKAIMYNYIQYLKGLKGKVLENISCVTELLDDLYDELKSLGNTISERENDDCHKNKILPGSPKALQYLALNNVLEKRITKLIGGLCTQRENSKKEEARFSWLTAQE</sequence>
<keyword evidence="5" id="KW-0407">Ion channel</keyword>
<name>A0AA86VT88_9FABA</name>
<accession>A0AA86VT88</accession>
<dbReference type="Gene3D" id="2.60.120.10">
    <property type="entry name" value="Jelly Rolls"/>
    <property type="match status" value="1"/>
</dbReference>
<keyword evidence="3" id="KW-0406">Ion transport</keyword>
<reference evidence="7" key="1">
    <citation type="submission" date="2023-10" db="EMBL/GenBank/DDBJ databases">
        <authorList>
            <person name="Domelevo Entfellner J.-B."/>
        </authorList>
    </citation>
    <scope>NUCLEOTIDE SEQUENCE</scope>
</reference>
<dbReference type="PANTHER" id="PTHR45743:SF27">
    <property type="entry name" value="POTASSIUM CHANNEL KAT3"/>
    <property type="match status" value="1"/>
</dbReference>
<gene>
    <name evidence="7" type="ORF">AYBTSS11_LOCUS25844</name>
</gene>
<dbReference type="Proteomes" id="UP001189624">
    <property type="component" value="Chromosome 9"/>
</dbReference>
<dbReference type="PROSITE" id="PS50042">
    <property type="entry name" value="CNMP_BINDING_3"/>
    <property type="match status" value="1"/>
</dbReference>
<dbReference type="InterPro" id="IPR018490">
    <property type="entry name" value="cNMP-bd_dom_sf"/>
</dbReference>
<keyword evidence="2" id="KW-0631">Potassium channel</keyword>
<keyword evidence="4" id="KW-0630">Potassium</keyword>
<dbReference type="GO" id="GO:0005249">
    <property type="term" value="F:voltage-gated potassium channel activity"/>
    <property type="evidence" value="ECO:0007669"/>
    <property type="project" value="InterPro"/>
</dbReference>
<keyword evidence="3" id="KW-0851">Voltage-gated channel</keyword>
<keyword evidence="3" id="KW-0813">Transport</keyword>
<evidence type="ECO:0000256" key="1">
    <source>
        <dbReference type="ARBA" id="ARBA00022538"/>
    </source>
</evidence>